<feature type="region of interest" description="Disordered" evidence="1">
    <location>
        <begin position="1"/>
        <end position="45"/>
    </location>
</feature>
<protein>
    <submittedName>
        <fullName evidence="3">Dynein-related subfamily AAA family protein</fullName>
    </submittedName>
</protein>
<dbReference type="InterPro" id="IPR050764">
    <property type="entry name" value="CbbQ/NirQ/NorQ/GpvN"/>
</dbReference>
<evidence type="ECO:0000256" key="1">
    <source>
        <dbReference type="SAM" id="MobiDB-lite"/>
    </source>
</evidence>
<name>A0A562EP10_RHORH</name>
<comment type="caution">
    <text evidence="3">The sequence shown here is derived from an EMBL/GenBank/DDBJ whole genome shotgun (WGS) entry which is preliminary data.</text>
</comment>
<dbReference type="EMBL" id="VLJT01000009">
    <property type="protein sequence ID" value="TWH23612.1"/>
    <property type="molecule type" value="Genomic_DNA"/>
</dbReference>
<gene>
    <name evidence="3" type="ORF">L618_001200001590</name>
</gene>
<feature type="domain" description="ATPase dynein-related AAA" evidence="2">
    <location>
        <begin position="120"/>
        <end position="258"/>
    </location>
</feature>
<organism evidence="3 4">
    <name type="scientific">Rhodococcus rhodochrous J45</name>
    <dbReference type="NCBI Taxonomy" id="935266"/>
    <lineage>
        <taxon>Bacteria</taxon>
        <taxon>Bacillati</taxon>
        <taxon>Actinomycetota</taxon>
        <taxon>Actinomycetes</taxon>
        <taxon>Mycobacteriales</taxon>
        <taxon>Nocardiaceae</taxon>
        <taxon>Rhodococcus</taxon>
    </lineage>
</organism>
<dbReference type="GO" id="GO:0016887">
    <property type="term" value="F:ATP hydrolysis activity"/>
    <property type="evidence" value="ECO:0007669"/>
    <property type="project" value="InterPro"/>
</dbReference>
<dbReference type="AlphaFoldDB" id="A0A562EP10"/>
<dbReference type="GO" id="GO:0005524">
    <property type="term" value="F:ATP binding"/>
    <property type="evidence" value="ECO:0007669"/>
    <property type="project" value="InterPro"/>
</dbReference>
<dbReference type="PANTHER" id="PTHR42759">
    <property type="entry name" value="MOXR FAMILY PROTEIN"/>
    <property type="match status" value="1"/>
</dbReference>
<evidence type="ECO:0000313" key="3">
    <source>
        <dbReference type="EMBL" id="TWH23612.1"/>
    </source>
</evidence>
<reference evidence="3 4" key="1">
    <citation type="submission" date="2019-07" db="EMBL/GenBank/DDBJ databases">
        <title>Genome sequencing of lignin-degrading bacterial isolates.</title>
        <authorList>
            <person name="Gladden J."/>
        </authorList>
    </citation>
    <scope>NUCLEOTIDE SEQUENCE [LARGE SCALE GENOMIC DNA]</scope>
    <source>
        <strain evidence="3 4">J45</strain>
    </source>
</reference>
<dbReference type="Proteomes" id="UP000317573">
    <property type="component" value="Unassembled WGS sequence"/>
</dbReference>
<dbReference type="PANTHER" id="PTHR42759:SF1">
    <property type="entry name" value="MAGNESIUM-CHELATASE SUBUNIT CHLD"/>
    <property type="match status" value="1"/>
</dbReference>
<evidence type="ECO:0000313" key="4">
    <source>
        <dbReference type="Proteomes" id="UP000317573"/>
    </source>
</evidence>
<dbReference type="SUPFAM" id="SSF52540">
    <property type="entry name" value="P-loop containing nucleoside triphosphate hydrolases"/>
    <property type="match status" value="1"/>
</dbReference>
<proteinExistence type="predicted"/>
<dbReference type="Gene3D" id="3.40.50.300">
    <property type="entry name" value="P-loop containing nucleotide triphosphate hydrolases"/>
    <property type="match status" value="1"/>
</dbReference>
<dbReference type="InterPro" id="IPR027417">
    <property type="entry name" value="P-loop_NTPase"/>
</dbReference>
<dbReference type="InterPro" id="IPR011704">
    <property type="entry name" value="ATPase_dyneun-rel_AAA"/>
</dbReference>
<accession>A0A562EP10</accession>
<sequence>MTDFESTPAVVGTDEAAASDTGTSDTYAPEAGAPETAGSDVSGTDLLRPHAEQQYADELAALARLDDRPRPPSWQLSPWAVVTYLLGGELSDGTVITPKYVGPRRLMEVAVATLATDRALLLLGVPGTAKTWVSEHLAAAISGSSTRLVQGTAGTTEESVRYGWNYARLLAEGPSAAALVASPVMTAMRDGAVARIEELTRIPADVQDALITILSEKTLPVPELGIEVQATKGFNVIATANDRDRGVNDLSSALRRRFNTVVLPLPASEEDEVSIVTRRVEQLGAALELPAVPAAAEEIRRVVTVFRELRSGVTTDGRTKLKSPSGTLSTAEAISVVTGGLALSAHFGDGVLRPADVAAGILGSVVKDPVSDRVVWNEYLEAVVRERGDWTDFYRACREITG</sequence>
<evidence type="ECO:0000259" key="2">
    <source>
        <dbReference type="Pfam" id="PF07728"/>
    </source>
</evidence>
<dbReference type="Pfam" id="PF07728">
    <property type="entry name" value="AAA_5"/>
    <property type="match status" value="1"/>
</dbReference>